<dbReference type="InterPro" id="IPR050789">
    <property type="entry name" value="Diverse_Enzym_Activities"/>
</dbReference>
<dbReference type="SUPFAM" id="SSF56601">
    <property type="entry name" value="beta-lactamase/transpeptidase-like"/>
    <property type="match status" value="1"/>
</dbReference>
<dbReference type="InterPro" id="IPR001466">
    <property type="entry name" value="Beta-lactam-related"/>
</dbReference>
<protein>
    <submittedName>
        <fullName evidence="2">6-aminohexanoate-dimer hydrolase</fullName>
    </submittedName>
</protein>
<proteinExistence type="predicted"/>
<dbReference type="PANTHER" id="PTHR43283">
    <property type="entry name" value="BETA-LACTAMASE-RELATED"/>
    <property type="match status" value="1"/>
</dbReference>
<feature type="domain" description="Beta-lactamase-related" evidence="1">
    <location>
        <begin position="146"/>
        <end position="431"/>
    </location>
</feature>
<dbReference type="Gene3D" id="3.40.710.10">
    <property type="entry name" value="DD-peptidase/beta-lactamase superfamily"/>
    <property type="match status" value="1"/>
</dbReference>
<reference evidence="2 3" key="1">
    <citation type="submission" date="2021-12" db="EMBL/GenBank/DDBJ databases">
        <title>Characterization of novel class B3 metallo-beta-lactamase from novel Pseudomonas species.</title>
        <authorList>
            <person name="Yamada K."/>
            <person name="Aoki K."/>
            <person name="Ishii Y."/>
        </authorList>
    </citation>
    <scope>NUCLEOTIDE SEQUENCE [LARGE SCALE GENOMIC DNA]</scope>
    <source>
        <strain evidence="2 3">TUM20286</strain>
    </source>
</reference>
<dbReference type="PANTHER" id="PTHR43283:SF7">
    <property type="entry name" value="BETA-LACTAMASE-RELATED DOMAIN-CONTAINING PROTEIN"/>
    <property type="match status" value="1"/>
</dbReference>
<comment type="caution">
    <text evidence="2">The sequence shown here is derived from an EMBL/GenBank/DDBJ whole genome shotgun (WGS) entry which is preliminary data.</text>
</comment>
<keyword evidence="2" id="KW-0378">Hydrolase</keyword>
<organism evidence="2 3">
    <name type="scientific">Pseudomonas tohonis</name>
    <dbReference type="NCBI Taxonomy" id="2725477"/>
    <lineage>
        <taxon>Bacteria</taxon>
        <taxon>Pseudomonadati</taxon>
        <taxon>Pseudomonadota</taxon>
        <taxon>Gammaproteobacteria</taxon>
        <taxon>Pseudomonadales</taxon>
        <taxon>Pseudomonadaceae</taxon>
        <taxon>Pseudomonas</taxon>
    </lineage>
</organism>
<evidence type="ECO:0000313" key="3">
    <source>
        <dbReference type="Proteomes" id="UP001054892"/>
    </source>
</evidence>
<name>A0ABQ4W5Y6_9PSED</name>
<sequence>MYLCLVLPNIRKKAPRAQPANGITTMTPCPSPSRQRHALGLLLGTGLLLTCTLQPAQATTAPSAGVMQGFPPAPELRVNKANAFLPPYLRWSMTHAREVSATRNLARARTPLVLAAGQPLDLAALSFKAGDETLDLDRYLQETVTDGFIVLHHGRVVYERHLDGLGERQPHIWASMTKSVTGLLAAQFIAEGTLDPQARLARYVPELEGTPFGESSVRANLDMLVEVAYPENVPPDLGLFAATGLIPRKAGMPEDIYAFLKMAQRSGDNSGAAPFFYQNGSPEALAWALRRISGKTWAELVEERIWSRFAEEDAYVQVDALGTEMASGGISCNLRDTARFAELVRRELGRETPGDSFNQAVRSLLQSGDKAAFDRGNLAPGRPGYTYRNYWFQKNDGDGSLEASGRFGQKIYINPAREVVIVKLSATPDQARRATSVSGEDRAGTRAIDSATTFNNLVSALLGQLPH</sequence>
<dbReference type="Pfam" id="PF00144">
    <property type="entry name" value="Beta-lactamase"/>
    <property type="match status" value="1"/>
</dbReference>
<dbReference type="Proteomes" id="UP001054892">
    <property type="component" value="Unassembled WGS sequence"/>
</dbReference>
<evidence type="ECO:0000313" key="2">
    <source>
        <dbReference type="EMBL" id="GJN54857.1"/>
    </source>
</evidence>
<evidence type="ECO:0000259" key="1">
    <source>
        <dbReference type="Pfam" id="PF00144"/>
    </source>
</evidence>
<dbReference type="InterPro" id="IPR012338">
    <property type="entry name" value="Beta-lactam/transpept-like"/>
</dbReference>
<dbReference type="GO" id="GO:0016787">
    <property type="term" value="F:hydrolase activity"/>
    <property type="evidence" value="ECO:0007669"/>
    <property type="project" value="UniProtKB-KW"/>
</dbReference>
<accession>A0ABQ4W5Y6</accession>
<dbReference type="EMBL" id="BQKM01000013">
    <property type="protein sequence ID" value="GJN54857.1"/>
    <property type="molecule type" value="Genomic_DNA"/>
</dbReference>
<keyword evidence="3" id="KW-1185">Reference proteome</keyword>
<gene>
    <name evidence="2" type="ORF">TUM20286_46090</name>
</gene>